<evidence type="ECO:0000259" key="1">
    <source>
        <dbReference type="Pfam" id="PF07929"/>
    </source>
</evidence>
<dbReference type="InterPro" id="IPR024047">
    <property type="entry name" value="MM3350-like_sf"/>
</dbReference>
<dbReference type="SUPFAM" id="SSF159941">
    <property type="entry name" value="MM3350-like"/>
    <property type="match status" value="1"/>
</dbReference>
<accession>Q44206</accession>
<keyword evidence="2" id="KW-0614">Plasmid</keyword>
<proteinExistence type="predicted"/>
<protein>
    <submittedName>
        <fullName evidence="2">A.rhizogenes virA protein</fullName>
    </submittedName>
</protein>
<dbReference type="PANTHER" id="PTHR41878">
    <property type="entry name" value="LEXA REPRESSOR-RELATED"/>
    <property type="match status" value="1"/>
</dbReference>
<dbReference type="Gene3D" id="3.10.290.30">
    <property type="entry name" value="MM3350-like"/>
    <property type="match status" value="1"/>
</dbReference>
<dbReference type="InterPro" id="IPR012912">
    <property type="entry name" value="Plasmid_pRiA4b_Orf3-like"/>
</dbReference>
<evidence type="ECO:0000313" key="2">
    <source>
        <dbReference type="EMBL" id="CAA35782.1"/>
    </source>
</evidence>
<reference evidence="2" key="1">
    <citation type="journal article" date="1990" name="FEBS Lett.">
        <title>Characterization of the virA gene of the agropine-type plasmid pRiA4 of Agrobacterium rhizogenes.</title>
        <authorList>
            <person name="Endoh H."/>
            <person name="Aoyama T."/>
            <person name="Hirayama T."/>
            <person name="Oka A."/>
        </authorList>
    </citation>
    <scope>NUCLEOTIDE SEQUENCE</scope>
    <source>
        <strain evidence="2">A4</strain>
        <plasmid evidence="2">pRiA4b</plasmid>
    </source>
</reference>
<organism evidence="2">
    <name type="scientific">Rhizobium rhizogenes</name>
    <name type="common">Agrobacterium rhizogenes</name>
    <dbReference type="NCBI Taxonomy" id="359"/>
    <lineage>
        <taxon>Bacteria</taxon>
        <taxon>Pseudomonadati</taxon>
        <taxon>Pseudomonadota</taxon>
        <taxon>Alphaproteobacteria</taxon>
        <taxon>Hyphomicrobiales</taxon>
        <taxon>Rhizobiaceae</taxon>
        <taxon>Rhizobium/Agrobacterium group</taxon>
        <taxon>Rhizobium</taxon>
    </lineage>
</organism>
<geneLocation type="plasmid" evidence="2">
    <name>pRiA4b</name>
</geneLocation>
<feature type="domain" description="Plasmid pRiA4b Orf3-like" evidence="1">
    <location>
        <begin position="41"/>
        <end position="207"/>
    </location>
</feature>
<name>Q44206_RHIRH</name>
<dbReference type="PIR" id="S19103">
    <property type="entry name" value="S19103"/>
</dbReference>
<sequence>MAAPHALAHANHTYRGIAAPELERSTRNLGFGPMTPPDRLARLLVQLNGMEPAIWRRIEVPLDLSLKGLHDVIQATMLFEDYHLFEFEAGGRRYDVPDPEDAYDRKTYAARNVCIAALIDRGVSTFTYTYDFGDNWQHAITIEAIKDRNPFLEYPRFLDGELRAPPEDVGRTSGFTDFLKEMAKPRHPQHREFMRLYGGRFDSADISSDVVQERIAKLARRRTLGKAGFAKSQKQQH</sequence>
<dbReference type="EMBL" id="X51418">
    <property type="protein sequence ID" value="CAA35782.1"/>
    <property type="molecule type" value="Genomic_DNA"/>
</dbReference>
<dbReference type="PANTHER" id="PTHR41878:SF1">
    <property type="entry name" value="TNPR PROTEIN"/>
    <property type="match status" value="1"/>
</dbReference>
<dbReference type="AlphaFoldDB" id="Q44206"/>
<dbReference type="Pfam" id="PF07929">
    <property type="entry name" value="PRiA4_ORF3"/>
    <property type="match status" value="1"/>
</dbReference>